<organism evidence="2 3">
    <name type="scientific">Paenibacillus rigui</name>
    <dbReference type="NCBI Taxonomy" id="554312"/>
    <lineage>
        <taxon>Bacteria</taxon>
        <taxon>Bacillati</taxon>
        <taxon>Bacillota</taxon>
        <taxon>Bacilli</taxon>
        <taxon>Bacillales</taxon>
        <taxon>Paenibacillaceae</taxon>
        <taxon>Paenibacillus</taxon>
    </lineage>
</organism>
<evidence type="ECO:0000259" key="1">
    <source>
        <dbReference type="Pfam" id="PF00535"/>
    </source>
</evidence>
<dbReference type="Gene3D" id="3.90.550.10">
    <property type="entry name" value="Spore Coat Polysaccharide Biosynthesis Protein SpsA, Chain A"/>
    <property type="match status" value="1"/>
</dbReference>
<proteinExistence type="predicted"/>
<dbReference type="AlphaFoldDB" id="A0A229UJD2"/>
<dbReference type="OrthoDB" id="2902148at2"/>
<keyword evidence="3" id="KW-1185">Reference proteome</keyword>
<dbReference type="CDD" id="cd00761">
    <property type="entry name" value="Glyco_tranf_GTA_type"/>
    <property type="match status" value="1"/>
</dbReference>
<keyword evidence="2" id="KW-0808">Transferase</keyword>
<dbReference type="SUPFAM" id="SSF53448">
    <property type="entry name" value="Nucleotide-diphospho-sugar transferases"/>
    <property type="match status" value="1"/>
</dbReference>
<dbReference type="InterPro" id="IPR001173">
    <property type="entry name" value="Glyco_trans_2-like"/>
</dbReference>
<dbReference type="Pfam" id="PF00535">
    <property type="entry name" value="Glycos_transf_2"/>
    <property type="match status" value="1"/>
</dbReference>
<comment type="caution">
    <text evidence="2">The sequence shown here is derived from an EMBL/GenBank/DDBJ whole genome shotgun (WGS) entry which is preliminary data.</text>
</comment>
<evidence type="ECO:0000313" key="3">
    <source>
        <dbReference type="Proteomes" id="UP000215509"/>
    </source>
</evidence>
<reference evidence="2 3" key="1">
    <citation type="submission" date="2017-07" db="EMBL/GenBank/DDBJ databases">
        <title>Genome sequencing and assembly of Paenibacillus rigui.</title>
        <authorList>
            <person name="Mayilraj S."/>
        </authorList>
    </citation>
    <scope>NUCLEOTIDE SEQUENCE [LARGE SCALE GENOMIC DNA]</scope>
    <source>
        <strain evidence="2 3">JCM 16352</strain>
    </source>
</reference>
<dbReference type="EMBL" id="NMQW01000046">
    <property type="protein sequence ID" value="OXM83506.1"/>
    <property type="molecule type" value="Genomic_DNA"/>
</dbReference>
<feature type="domain" description="Glycosyltransferase 2-like" evidence="1">
    <location>
        <begin position="51"/>
        <end position="171"/>
    </location>
</feature>
<protein>
    <submittedName>
        <fullName evidence="2">Family 2 glycosyl transferase</fullName>
    </submittedName>
</protein>
<dbReference type="Proteomes" id="UP000215509">
    <property type="component" value="Unassembled WGS sequence"/>
</dbReference>
<dbReference type="GO" id="GO:0016740">
    <property type="term" value="F:transferase activity"/>
    <property type="evidence" value="ECO:0007669"/>
    <property type="project" value="UniProtKB-KW"/>
</dbReference>
<evidence type="ECO:0000313" key="2">
    <source>
        <dbReference type="EMBL" id="OXM83506.1"/>
    </source>
</evidence>
<accession>A0A229UJD2</accession>
<sequence>MQHAQAKTFAGAPWGRFSEASKGYVHGFFRAKSQHAHDWVLLPTAKSVAAIVSVRNEESTIGPIMHQLNRLPFDEVYVIVNGSVDHSFQRVRERSHAVVLSFPEPLGHDVGRALGAKLASADILLFLDGDIMVTAEELLPFIGMIDQGLDVALNDITPYMHSFAKQDQVTHMKQFLNASLGRSDLGANSLTAVPHALSRKALDVLGIPALMVPPKAQALAVHHHLNIKASGSINVIRSNKRRTENTGRTNQVADLIIGDHVEALKLAGDLSGERLSFRDEMRKRTLAGGAG</sequence>
<name>A0A229UJD2_9BACL</name>
<gene>
    <name evidence="2" type="ORF">CF651_25545</name>
</gene>
<dbReference type="InterPro" id="IPR029044">
    <property type="entry name" value="Nucleotide-diphossugar_trans"/>
</dbReference>